<name>A0A6N8G6G5_9CHRO</name>
<dbReference type="RefSeq" id="WP_105221795.1">
    <property type="nucleotide sequence ID" value="NZ_CAWNSU010000116.1"/>
</dbReference>
<evidence type="ECO:0000259" key="2">
    <source>
        <dbReference type="Pfam" id="PF13546"/>
    </source>
</evidence>
<dbReference type="PANTHER" id="PTHR33627:SF1">
    <property type="entry name" value="TRANSPOSASE"/>
    <property type="match status" value="1"/>
</dbReference>
<feature type="domain" description="Transposase IS701-like DDE" evidence="2">
    <location>
        <begin position="18"/>
        <end position="200"/>
    </location>
</feature>
<feature type="compositionally biased region" description="Polar residues" evidence="1">
    <location>
        <begin position="1"/>
        <end position="17"/>
    </location>
</feature>
<evidence type="ECO:0000313" key="3">
    <source>
        <dbReference type="EMBL" id="MUL39457.1"/>
    </source>
</evidence>
<dbReference type="Pfam" id="PF13546">
    <property type="entry name" value="DDE_5"/>
    <property type="match status" value="1"/>
</dbReference>
<organism evidence="3 4">
    <name type="scientific">Gloeocapsopsis dulcis AAB1 = 1H9</name>
    <dbReference type="NCBI Taxonomy" id="1433147"/>
    <lineage>
        <taxon>Bacteria</taxon>
        <taxon>Bacillati</taxon>
        <taxon>Cyanobacteriota</taxon>
        <taxon>Cyanophyceae</taxon>
        <taxon>Oscillatoriophycideae</taxon>
        <taxon>Chroococcales</taxon>
        <taxon>Chroococcaceae</taxon>
        <taxon>Gloeocapsopsis</taxon>
        <taxon>Gloeocapsopsis dulcis</taxon>
    </lineage>
</organism>
<dbReference type="AlphaFoldDB" id="A0A6N8G6G5"/>
<dbReference type="InterPro" id="IPR039365">
    <property type="entry name" value="IS701-like"/>
</dbReference>
<keyword evidence="4" id="KW-1185">Reference proteome</keyword>
<gene>
    <name evidence="3" type="ORF">BWI75_25095</name>
</gene>
<evidence type="ECO:0000256" key="1">
    <source>
        <dbReference type="SAM" id="MobiDB-lite"/>
    </source>
</evidence>
<dbReference type="Proteomes" id="UP000441797">
    <property type="component" value="Unassembled WGS sequence"/>
</dbReference>
<sequence length="203" mass="23050">MHKVITSSHFSNVSENTLPERKQKEQPLTIFKQSLCPVERKNGWQMAEQVRYANPYRLQHLLGRWRWDEESVGAEVRDYVVEHLDDGAAILAVDETSFLKKGEESVGVGRQYCGLTGQIENCQVGVFLAYISSKGQSLIDRRLYLPKSWSTVCKRRKKAKVPSKVRFATKTGLAKAMLQSAFDAGICPAWFVADEVYSRDVSF</sequence>
<evidence type="ECO:0000313" key="4">
    <source>
        <dbReference type="Proteomes" id="UP000441797"/>
    </source>
</evidence>
<comment type="caution">
    <text evidence="3">The sequence shown here is derived from an EMBL/GenBank/DDBJ whole genome shotgun (WGS) entry which is preliminary data.</text>
</comment>
<protein>
    <recommendedName>
        <fullName evidence="2">Transposase IS701-like DDE domain-containing protein</fullName>
    </recommendedName>
</protein>
<accession>A0A6N8G6G5</accession>
<reference evidence="3 4" key="1">
    <citation type="journal article" date="2019" name="Front. Microbiol.">
        <title>Genomic Features for Desiccation Tolerance and Sugar Biosynthesis in the Extremophile Gloeocapsopsis sp. UTEX B3054.</title>
        <authorList>
            <person name="Urrejola C."/>
            <person name="Alcorta J."/>
            <person name="Salas L."/>
            <person name="Vasquez M."/>
            <person name="Polz M.F."/>
            <person name="Vicuna R."/>
            <person name="Diez B."/>
        </authorList>
    </citation>
    <scope>NUCLEOTIDE SEQUENCE [LARGE SCALE GENOMIC DNA]</scope>
    <source>
        <strain evidence="3 4">1H9</strain>
    </source>
</reference>
<feature type="region of interest" description="Disordered" evidence="1">
    <location>
        <begin position="1"/>
        <end position="22"/>
    </location>
</feature>
<dbReference type="NCBIfam" id="NF033540">
    <property type="entry name" value="transpos_IS701"/>
    <property type="match status" value="1"/>
</dbReference>
<dbReference type="InterPro" id="IPR038721">
    <property type="entry name" value="IS701-like_DDE_dom"/>
</dbReference>
<proteinExistence type="predicted"/>
<dbReference type="OrthoDB" id="426575at2"/>
<dbReference type="PANTHER" id="PTHR33627">
    <property type="entry name" value="TRANSPOSASE"/>
    <property type="match status" value="1"/>
</dbReference>
<dbReference type="EMBL" id="NAPY01000083">
    <property type="protein sequence ID" value="MUL39457.1"/>
    <property type="molecule type" value="Genomic_DNA"/>
</dbReference>